<dbReference type="PANTHER" id="PTHR21625">
    <property type="entry name" value="NYD-SP28 PROTEIN"/>
    <property type="match status" value="1"/>
</dbReference>
<comment type="similarity">
    <text evidence="1">Belongs to the DRC1 family.</text>
</comment>
<gene>
    <name evidence="6" type="ORF">GWI33_020813</name>
</gene>
<keyword evidence="2 3" id="KW-0175">Coiled coil</keyword>
<dbReference type="Proteomes" id="UP000625711">
    <property type="component" value="Unassembled WGS sequence"/>
</dbReference>
<feature type="domain" description="Dynein regulatory complex protein 1 C-terminal" evidence="5">
    <location>
        <begin position="738"/>
        <end position="796"/>
    </location>
</feature>
<sequence>MSMNKKSAVDFLQLEEIGPQVTSTDPNERKLARRLRIERRWEALKKSKLNVTDIDSSVEEQNAIYNQLQKSAKLLETYLMEGEEYITNVRVANDSREVDRRESEGINREKIYEQLDQEADAAQELFNNIADKWASIQRHNDPLQINEDILEQKEKCDMLISQKDGIIAMLNEELKKAERMFTRDQRKQNQDINTLAQRIEKQITFMRRAYRHELNVIEQVILQERQHLIENADKKWEDLYQKREEQELSNTNKKFEQVEEFDQRMTQLRTEFQDYYRETRIHLENDIEELQRELEKIKALALLNSEKLDYNYQILKKREDENIIIKSQQKRRMNKLQDVINDFRSKIAEYENSSTNQIRKLSENIKKLHRSILDVEAKADRFARVNDEKFHMVWEMNRKRVQGVLRRIFDTDKILYEQQMGIDWDPPPNFIIDKKALPSYKLALTSLPPESIFDLTNPKGAGTIVAKTKSGATGHEENIEEPEVNENYRKVIKHILMKISDKSGFLAERRLKTLLKGYEDDQKHLVRLDNVFQALGIQGASNIDILFKHFQPYTFCPICNGSFIISSTKVDTDLISSGTSQIYSLFSRTTAIEQLIIPELNDVMDAIRQPDAVFDNVMADMVTSVDLYEDVSSENSYFERIEDICGAAGVDEYEKSKDKTKSPSSRLKQSGTKGFIEMLQCQYKHPLVISSVYVLKALREFVASYYVKKAGVPTTGARLEKKRLSISRILSEKDINNYWEKFKQNFGQDRVRVWDALLVGLKKYHEILKDRKSICDDVLKLRKENAELKRLLSNYLDHREFLPPPCANQRDDSASK</sequence>
<evidence type="ECO:0008006" key="8">
    <source>
        <dbReference type="Google" id="ProtNLM"/>
    </source>
</evidence>
<keyword evidence="7" id="KW-1185">Reference proteome</keyword>
<comment type="caution">
    <text evidence="6">The sequence shown here is derived from an EMBL/GenBank/DDBJ whole genome shotgun (WGS) entry which is preliminary data.</text>
</comment>
<evidence type="ECO:0000256" key="1">
    <source>
        <dbReference type="ARBA" id="ARBA00009688"/>
    </source>
</evidence>
<protein>
    <recommendedName>
        <fullName evidence="8">Dynein regulatory complex protein 1</fullName>
    </recommendedName>
</protein>
<feature type="coiled-coil region" evidence="3">
    <location>
        <begin position="258"/>
        <end position="378"/>
    </location>
</feature>
<dbReference type="Pfam" id="PF14772">
    <property type="entry name" value="NYD-SP28"/>
    <property type="match status" value="1"/>
</dbReference>
<dbReference type="GO" id="GO:0060285">
    <property type="term" value="P:cilium-dependent cell motility"/>
    <property type="evidence" value="ECO:0007669"/>
    <property type="project" value="TreeGrafter"/>
</dbReference>
<evidence type="ECO:0000313" key="6">
    <source>
        <dbReference type="EMBL" id="KAF7265730.1"/>
    </source>
</evidence>
<feature type="domain" description="Dynein regulatory complex protein 1/2 N-terminal" evidence="4">
    <location>
        <begin position="91"/>
        <end position="192"/>
    </location>
</feature>
<dbReference type="InterPro" id="IPR039505">
    <property type="entry name" value="DRC1/2_N"/>
</dbReference>
<dbReference type="EMBL" id="JAACXV010014584">
    <property type="protein sequence ID" value="KAF7265730.1"/>
    <property type="molecule type" value="Genomic_DNA"/>
</dbReference>
<name>A0A834HNQ9_RHYFE</name>
<evidence type="ECO:0000259" key="4">
    <source>
        <dbReference type="Pfam" id="PF14772"/>
    </source>
</evidence>
<dbReference type="GO" id="GO:0003352">
    <property type="term" value="P:regulation of cilium movement"/>
    <property type="evidence" value="ECO:0007669"/>
    <property type="project" value="TreeGrafter"/>
</dbReference>
<evidence type="ECO:0000313" key="7">
    <source>
        <dbReference type="Proteomes" id="UP000625711"/>
    </source>
</evidence>
<reference evidence="6" key="1">
    <citation type="submission" date="2020-08" db="EMBL/GenBank/DDBJ databases">
        <title>Genome sequencing and assembly of the red palm weevil Rhynchophorus ferrugineus.</title>
        <authorList>
            <person name="Dias G.B."/>
            <person name="Bergman C.M."/>
            <person name="Manee M."/>
        </authorList>
    </citation>
    <scope>NUCLEOTIDE SEQUENCE</scope>
    <source>
        <strain evidence="6">AA-2017</strain>
        <tissue evidence="6">Whole larva</tissue>
    </source>
</reference>
<organism evidence="6 7">
    <name type="scientific">Rhynchophorus ferrugineus</name>
    <name type="common">Red palm weevil</name>
    <name type="synonym">Curculio ferrugineus</name>
    <dbReference type="NCBI Taxonomy" id="354439"/>
    <lineage>
        <taxon>Eukaryota</taxon>
        <taxon>Metazoa</taxon>
        <taxon>Ecdysozoa</taxon>
        <taxon>Arthropoda</taxon>
        <taxon>Hexapoda</taxon>
        <taxon>Insecta</taxon>
        <taxon>Pterygota</taxon>
        <taxon>Neoptera</taxon>
        <taxon>Endopterygota</taxon>
        <taxon>Coleoptera</taxon>
        <taxon>Polyphaga</taxon>
        <taxon>Cucujiformia</taxon>
        <taxon>Curculionidae</taxon>
        <taxon>Dryophthorinae</taxon>
        <taxon>Rhynchophorus</taxon>
    </lineage>
</organism>
<evidence type="ECO:0000256" key="2">
    <source>
        <dbReference type="ARBA" id="ARBA00023054"/>
    </source>
</evidence>
<dbReference type="GO" id="GO:0070286">
    <property type="term" value="P:axonemal dynein complex assembly"/>
    <property type="evidence" value="ECO:0007669"/>
    <property type="project" value="InterPro"/>
</dbReference>
<dbReference type="Pfam" id="PF14775">
    <property type="entry name" value="NYD-SP28_assoc"/>
    <property type="match status" value="1"/>
</dbReference>
<dbReference type="InterPro" id="IPR039750">
    <property type="entry name" value="DRC1/DRC2"/>
</dbReference>
<evidence type="ECO:0000256" key="3">
    <source>
        <dbReference type="SAM" id="Coils"/>
    </source>
</evidence>
<dbReference type="AlphaFoldDB" id="A0A834HNQ9"/>
<dbReference type="GO" id="GO:0005858">
    <property type="term" value="C:axonemal dynein complex"/>
    <property type="evidence" value="ECO:0007669"/>
    <property type="project" value="InterPro"/>
</dbReference>
<dbReference type="OrthoDB" id="10260459at2759"/>
<dbReference type="InterPro" id="IPR029440">
    <property type="entry name" value="DRC1_C"/>
</dbReference>
<accession>A0A834HNQ9</accession>
<proteinExistence type="inferred from homology"/>
<evidence type="ECO:0000259" key="5">
    <source>
        <dbReference type="Pfam" id="PF14775"/>
    </source>
</evidence>
<dbReference type="PANTHER" id="PTHR21625:SF1">
    <property type="entry name" value="DYNEIN REGULATORY COMPLEX PROTEIN 1"/>
    <property type="match status" value="1"/>
</dbReference>